<sequence length="194" mass="21552">MVRGCRFFELRGCSRLGVIRMEAVAAGDLSLFYVFVASLKGVLTILVTSAVIVGGLGFSMLRGCNNLGVIRKQITTGFRTLLSSPCFCLYFIDQCSGWERVGCSLGWGCLMFAIGWARRFYWGWVLQFLRVFAFLEGVVSWLGSVVLWVGHGIRVNCLLIVIKSGMEYYGNGGTIRRGCCWKDAGLEAMSFDIF</sequence>
<evidence type="ECO:0000313" key="2">
    <source>
        <dbReference type="EMBL" id="KAF5779419.1"/>
    </source>
</evidence>
<dbReference type="Proteomes" id="UP000215914">
    <property type="component" value="Unassembled WGS sequence"/>
</dbReference>
<protein>
    <recommendedName>
        <fullName evidence="4">Transmembrane protein</fullName>
    </recommendedName>
</protein>
<proteinExistence type="predicted"/>
<reference evidence="2" key="1">
    <citation type="journal article" date="2017" name="Nature">
        <title>The sunflower genome provides insights into oil metabolism, flowering and Asterid evolution.</title>
        <authorList>
            <person name="Badouin H."/>
            <person name="Gouzy J."/>
            <person name="Grassa C.J."/>
            <person name="Murat F."/>
            <person name="Staton S.E."/>
            <person name="Cottret L."/>
            <person name="Lelandais-Briere C."/>
            <person name="Owens G.L."/>
            <person name="Carrere S."/>
            <person name="Mayjonade B."/>
            <person name="Legrand L."/>
            <person name="Gill N."/>
            <person name="Kane N.C."/>
            <person name="Bowers J.E."/>
            <person name="Hubner S."/>
            <person name="Bellec A."/>
            <person name="Berard A."/>
            <person name="Berges H."/>
            <person name="Blanchet N."/>
            <person name="Boniface M.C."/>
            <person name="Brunel D."/>
            <person name="Catrice O."/>
            <person name="Chaidir N."/>
            <person name="Claudel C."/>
            <person name="Donnadieu C."/>
            <person name="Faraut T."/>
            <person name="Fievet G."/>
            <person name="Helmstetter N."/>
            <person name="King M."/>
            <person name="Knapp S.J."/>
            <person name="Lai Z."/>
            <person name="Le Paslier M.C."/>
            <person name="Lippi Y."/>
            <person name="Lorenzon L."/>
            <person name="Mandel J.R."/>
            <person name="Marage G."/>
            <person name="Marchand G."/>
            <person name="Marquand E."/>
            <person name="Bret-Mestries E."/>
            <person name="Morien E."/>
            <person name="Nambeesan S."/>
            <person name="Nguyen T."/>
            <person name="Pegot-Espagnet P."/>
            <person name="Pouilly N."/>
            <person name="Raftis F."/>
            <person name="Sallet E."/>
            <person name="Schiex T."/>
            <person name="Thomas J."/>
            <person name="Vandecasteele C."/>
            <person name="Vares D."/>
            <person name="Vear F."/>
            <person name="Vautrin S."/>
            <person name="Crespi M."/>
            <person name="Mangin B."/>
            <person name="Burke J.M."/>
            <person name="Salse J."/>
            <person name="Munos S."/>
            <person name="Vincourt P."/>
            <person name="Rieseberg L.H."/>
            <person name="Langlade N.B."/>
        </authorList>
    </citation>
    <scope>NUCLEOTIDE SEQUENCE</scope>
    <source>
        <tissue evidence="2">Leaves</tissue>
    </source>
</reference>
<organism evidence="2 3">
    <name type="scientific">Helianthus annuus</name>
    <name type="common">Common sunflower</name>
    <dbReference type="NCBI Taxonomy" id="4232"/>
    <lineage>
        <taxon>Eukaryota</taxon>
        <taxon>Viridiplantae</taxon>
        <taxon>Streptophyta</taxon>
        <taxon>Embryophyta</taxon>
        <taxon>Tracheophyta</taxon>
        <taxon>Spermatophyta</taxon>
        <taxon>Magnoliopsida</taxon>
        <taxon>eudicotyledons</taxon>
        <taxon>Gunneridae</taxon>
        <taxon>Pentapetalae</taxon>
        <taxon>asterids</taxon>
        <taxon>campanulids</taxon>
        <taxon>Asterales</taxon>
        <taxon>Asteraceae</taxon>
        <taxon>Asteroideae</taxon>
        <taxon>Heliantheae alliance</taxon>
        <taxon>Heliantheae</taxon>
        <taxon>Helianthus</taxon>
    </lineage>
</organism>
<keyword evidence="1" id="KW-0812">Transmembrane</keyword>
<accession>A0A9K3MXJ3</accession>
<evidence type="ECO:0008006" key="4">
    <source>
        <dbReference type="Google" id="ProtNLM"/>
    </source>
</evidence>
<feature type="transmembrane region" description="Helical" evidence="1">
    <location>
        <begin position="31"/>
        <end position="61"/>
    </location>
</feature>
<dbReference type="AlphaFoldDB" id="A0A9K3MXJ3"/>
<dbReference type="Gramene" id="mRNA:HanXRQr2_Chr12g0559181">
    <property type="protein sequence ID" value="mRNA:HanXRQr2_Chr12g0559181"/>
    <property type="gene ID" value="HanXRQr2_Chr12g0559181"/>
</dbReference>
<name>A0A9K3MXJ3_HELAN</name>
<gene>
    <name evidence="2" type="ORF">HanXRQr2_Chr12g0559181</name>
</gene>
<reference evidence="2" key="2">
    <citation type="submission" date="2020-06" db="EMBL/GenBank/DDBJ databases">
        <title>Helianthus annuus Genome sequencing and assembly Release 2.</title>
        <authorList>
            <person name="Gouzy J."/>
            <person name="Langlade N."/>
            <person name="Munos S."/>
        </authorList>
    </citation>
    <scope>NUCLEOTIDE SEQUENCE</scope>
    <source>
        <tissue evidence="2">Leaves</tissue>
    </source>
</reference>
<feature type="transmembrane region" description="Helical" evidence="1">
    <location>
        <begin position="128"/>
        <end position="150"/>
    </location>
</feature>
<evidence type="ECO:0000256" key="1">
    <source>
        <dbReference type="SAM" id="Phobius"/>
    </source>
</evidence>
<keyword evidence="1" id="KW-1133">Transmembrane helix</keyword>
<keyword evidence="1" id="KW-0472">Membrane</keyword>
<comment type="caution">
    <text evidence="2">The sequence shown here is derived from an EMBL/GenBank/DDBJ whole genome shotgun (WGS) entry which is preliminary data.</text>
</comment>
<keyword evidence="3" id="KW-1185">Reference proteome</keyword>
<dbReference type="EMBL" id="MNCJ02000327">
    <property type="protein sequence ID" value="KAF5779419.1"/>
    <property type="molecule type" value="Genomic_DNA"/>
</dbReference>
<evidence type="ECO:0000313" key="3">
    <source>
        <dbReference type="Proteomes" id="UP000215914"/>
    </source>
</evidence>